<proteinExistence type="inferred from homology"/>
<comment type="similarity">
    <text evidence="1">Belongs to the arrestin family.</text>
</comment>
<dbReference type="Pfam" id="PF00339">
    <property type="entry name" value="Arrestin_N"/>
    <property type="match status" value="1"/>
</dbReference>
<dbReference type="SMART" id="SM01017">
    <property type="entry name" value="Arrestin_C"/>
    <property type="match status" value="1"/>
</dbReference>
<dbReference type="PANTHER" id="PTHR11188:SF167">
    <property type="entry name" value="ARRESTIN C-TERMINAL-LIKE DOMAIN-CONTAINING PROTEIN-RELATED"/>
    <property type="match status" value="1"/>
</dbReference>
<sequence>MFSNSKIHLQTDDFEFLSGDTITGTVLLENADLLHFIEIFVALDSEIIVDWNDLEAKTHNGFIMHYDQRFENKLTSINAQRSLVHESMEPGNHCYAFSLKIPRATPSSCTAKFGYIRYELSLVLHETKGFKKLYILPIHIQRRFNLSSNPKLLKPFCKEFNYNTNWWFLSCLSKPFNATIALNSCAFIPGDQIEYSVTIDNGSRYFDIEKIDLILIQKHHFQAERPYKKSRQDIKVLLTTTHNKPCRRLAQCIVNGYLQLPEKLPITSQDPTIIMINYTLHIFVEMRGFNNSTYLRIPIIIGSHNEKIRLMANPALDHVINIADKNECSENLQAECLV</sequence>
<evidence type="ECO:0000256" key="2">
    <source>
        <dbReference type="ARBA" id="ARBA00022606"/>
    </source>
</evidence>
<protein>
    <recommendedName>
        <fullName evidence="3">Arrestin C-terminal-like domain-containing protein</fullName>
    </recommendedName>
</protein>
<dbReference type="GO" id="GO:0015031">
    <property type="term" value="P:protein transport"/>
    <property type="evidence" value="ECO:0007669"/>
    <property type="project" value="TreeGrafter"/>
</dbReference>
<dbReference type="GO" id="GO:0005737">
    <property type="term" value="C:cytoplasm"/>
    <property type="evidence" value="ECO:0007669"/>
    <property type="project" value="TreeGrafter"/>
</dbReference>
<keyword evidence="2" id="KW-0716">Sensory transduction</keyword>
<dbReference type="SUPFAM" id="SSF81296">
    <property type="entry name" value="E set domains"/>
    <property type="match status" value="2"/>
</dbReference>
<evidence type="ECO:0000259" key="3">
    <source>
        <dbReference type="SMART" id="SM01017"/>
    </source>
</evidence>
<evidence type="ECO:0000256" key="1">
    <source>
        <dbReference type="ARBA" id="ARBA00005298"/>
    </source>
</evidence>
<dbReference type="InterPro" id="IPR011021">
    <property type="entry name" value="Arrestin-like_N"/>
</dbReference>
<dbReference type="EMBL" id="CCAG010020238">
    <property type="status" value="NOT_ANNOTATED_CDS"/>
    <property type="molecule type" value="Genomic_DNA"/>
</dbReference>
<feature type="domain" description="Arrestin C-terminal-like" evidence="3">
    <location>
        <begin position="172"/>
        <end position="306"/>
    </location>
</feature>
<dbReference type="PhylomeDB" id="A0A1B0FMP0"/>
<dbReference type="InterPro" id="IPR011022">
    <property type="entry name" value="Arrestin_C-like"/>
</dbReference>
<dbReference type="PANTHER" id="PTHR11188">
    <property type="entry name" value="ARRESTIN DOMAIN CONTAINING PROTEIN"/>
    <property type="match status" value="1"/>
</dbReference>
<accession>A0A1B0FMP0</accession>
<reference evidence="4" key="1">
    <citation type="submission" date="2020-05" db="UniProtKB">
        <authorList>
            <consortium name="EnsemblMetazoa"/>
        </authorList>
    </citation>
    <scope>IDENTIFICATION</scope>
    <source>
        <strain evidence="4">Yale</strain>
    </source>
</reference>
<evidence type="ECO:0000313" key="5">
    <source>
        <dbReference type="Proteomes" id="UP000092444"/>
    </source>
</evidence>
<dbReference type="EnsemblMetazoa" id="GMOY005144-RA">
    <property type="protein sequence ID" value="GMOY005144-PA"/>
    <property type="gene ID" value="GMOY005144"/>
</dbReference>
<dbReference type="InterPro" id="IPR014752">
    <property type="entry name" value="Arrestin-like_C"/>
</dbReference>
<keyword evidence="5" id="KW-1185">Reference proteome</keyword>
<dbReference type="AlphaFoldDB" id="A0A1B0FMP0"/>
<evidence type="ECO:0000313" key="4">
    <source>
        <dbReference type="EnsemblMetazoa" id="GMOY005144-PA"/>
    </source>
</evidence>
<dbReference type="InterPro" id="IPR014756">
    <property type="entry name" value="Ig_E-set"/>
</dbReference>
<organism evidence="4 5">
    <name type="scientific">Glossina morsitans morsitans</name>
    <name type="common">Savannah tsetse fly</name>
    <dbReference type="NCBI Taxonomy" id="37546"/>
    <lineage>
        <taxon>Eukaryota</taxon>
        <taxon>Metazoa</taxon>
        <taxon>Ecdysozoa</taxon>
        <taxon>Arthropoda</taxon>
        <taxon>Hexapoda</taxon>
        <taxon>Insecta</taxon>
        <taxon>Pterygota</taxon>
        <taxon>Neoptera</taxon>
        <taxon>Endopterygota</taxon>
        <taxon>Diptera</taxon>
        <taxon>Brachycera</taxon>
        <taxon>Muscomorpha</taxon>
        <taxon>Hippoboscoidea</taxon>
        <taxon>Glossinidae</taxon>
        <taxon>Glossina</taxon>
    </lineage>
</organism>
<name>A0A1B0FMP0_GLOMM</name>
<dbReference type="InterPro" id="IPR050357">
    <property type="entry name" value="Arrestin_domain-protein"/>
</dbReference>
<dbReference type="Proteomes" id="UP000092444">
    <property type="component" value="Unassembled WGS sequence"/>
</dbReference>
<dbReference type="VEuPathDB" id="VectorBase:GMOY005144"/>
<dbReference type="Gene3D" id="2.60.40.640">
    <property type="match status" value="2"/>
</dbReference>
<dbReference type="Pfam" id="PF02752">
    <property type="entry name" value="Arrestin_C"/>
    <property type="match status" value="1"/>
</dbReference>
<dbReference type="STRING" id="37546.A0A1B0FMP0"/>